<proteinExistence type="predicted"/>
<evidence type="ECO:0000256" key="1">
    <source>
        <dbReference type="SAM" id="MobiDB-lite"/>
    </source>
</evidence>
<sequence>MNFQEFFDKKKIDLEALRKQEPRLYSDFEAHFEAMGPKSFDYTKKYWFNGLRKLFPLKTKQEEILRSSNKPASKDVGDPQKASAPLPAPKGFTPRFRASSASAPVKKEEETPINKDQAQVAPPTGFKPRFKTSSASAPVKKEEEAPANKDQAQVAPPKGFKPRFKTSSAPAPVKNEEEVPANGSPQTGYSPGDSLSTRASV</sequence>
<organism evidence="2 3">
    <name type="scientific">Candidatus Sphingobacterium stercoripullorum</name>
    <dbReference type="NCBI Taxonomy" id="2838759"/>
    <lineage>
        <taxon>Bacteria</taxon>
        <taxon>Pseudomonadati</taxon>
        <taxon>Bacteroidota</taxon>
        <taxon>Sphingobacteriia</taxon>
        <taxon>Sphingobacteriales</taxon>
        <taxon>Sphingobacteriaceae</taxon>
        <taxon>Sphingobacterium</taxon>
    </lineage>
</organism>
<feature type="region of interest" description="Disordered" evidence="1">
    <location>
        <begin position="65"/>
        <end position="201"/>
    </location>
</feature>
<dbReference type="EMBL" id="DXEZ01000066">
    <property type="protein sequence ID" value="HIX53826.1"/>
    <property type="molecule type" value="Genomic_DNA"/>
</dbReference>
<dbReference type="AlphaFoldDB" id="A0A9D1W6Y1"/>
<reference evidence="2" key="1">
    <citation type="journal article" date="2021" name="PeerJ">
        <title>Extensive microbial diversity within the chicken gut microbiome revealed by metagenomics and culture.</title>
        <authorList>
            <person name="Gilroy R."/>
            <person name="Ravi A."/>
            <person name="Getino M."/>
            <person name="Pursley I."/>
            <person name="Horton D.L."/>
            <person name="Alikhan N.F."/>
            <person name="Baker D."/>
            <person name="Gharbi K."/>
            <person name="Hall N."/>
            <person name="Watson M."/>
            <person name="Adriaenssens E.M."/>
            <person name="Foster-Nyarko E."/>
            <person name="Jarju S."/>
            <person name="Secka A."/>
            <person name="Antonio M."/>
            <person name="Oren A."/>
            <person name="Chaudhuri R.R."/>
            <person name="La Ragione R."/>
            <person name="Hildebrand F."/>
            <person name="Pallen M.J."/>
        </authorList>
    </citation>
    <scope>NUCLEOTIDE SEQUENCE</scope>
    <source>
        <strain evidence="2">1719</strain>
    </source>
</reference>
<evidence type="ECO:0000313" key="2">
    <source>
        <dbReference type="EMBL" id="HIX53826.1"/>
    </source>
</evidence>
<dbReference type="Proteomes" id="UP000824156">
    <property type="component" value="Unassembled WGS sequence"/>
</dbReference>
<reference evidence="2" key="2">
    <citation type="submission" date="2021-04" db="EMBL/GenBank/DDBJ databases">
        <authorList>
            <person name="Gilroy R."/>
        </authorList>
    </citation>
    <scope>NUCLEOTIDE SEQUENCE</scope>
    <source>
        <strain evidence="2">1719</strain>
    </source>
</reference>
<accession>A0A9D1W6Y1</accession>
<feature type="compositionally biased region" description="Polar residues" evidence="1">
    <location>
        <begin position="183"/>
        <end position="201"/>
    </location>
</feature>
<gene>
    <name evidence="2" type="ORF">H9853_02270</name>
</gene>
<name>A0A9D1W6Y1_9SPHI</name>
<protein>
    <submittedName>
        <fullName evidence="2">Uncharacterized protein</fullName>
    </submittedName>
</protein>
<comment type="caution">
    <text evidence="2">The sequence shown here is derived from an EMBL/GenBank/DDBJ whole genome shotgun (WGS) entry which is preliminary data.</text>
</comment>
<evidence type="ECO:0000313" key="3">
    <source>
        <dbReference type="Proteomes" id="UP000824156"/>
    </source>
</evidence>